<name>A0A2V1DXD2_9PLEO</name>
<dbReference type="OrthoDB" id="10531810at2759"/>
<organism evidence="1 2">
    <name type="scientific">Periconia macrospinosa</name>
    <dbReference type="NCBI Taxonomy" id="97972"/>
    <lineage>
        <taxon>Eukaryota</taxon>
        <taxon>Fungi</taxon>
        <taxon>Dikarya</taxon>
        <taxon>Ascomycota</taxon>
        <taxon>Pezizomycotina</taxon>
        <taxon>Dothideomycetes</taxon>
        <taxon>Pleosporomycetidae</taxon>
        <taxon>Pleosporales</taxon>
        <taxon>Massarineae</taxon>
        <taxon>Periconiaceae</taxon>
        <taxon>Periconia</taxon>
    </lineage>
</organism>
<keyword evidence="2" id="KW-1185">Reference proteome</keyword>
<accession>A0A2V1DXD2</accession>
<gene>
    <name evidence="1" type="ORF">DM02DRAFT_612795</name>
</gene>
<evidence type="ECO:0000313" key="1">
    <source>
        <dbReference type="EMBL" id="PVI02686.1"/>
    </source>
</evidence>
<dbReference type="Proteomes" id="UP000244855">
    <property type="component" value="Unassembled WGS sequence"/>
</dbReference>
<dbReference type="AlphaFoldDB" id="A0A2V1DXD2"/>
<evidence type="ECO:0000313" key="2">
    <source>
        <dbReference type="Proteomes" id="UP000244855"/>
    </source>
</evidence>
<proteinExistence type="predicted"/>
<sequence>MREVLTLLTNDRYTRQAAVAYNCHFYYEWSRNFHNKLPCELRDIIYKYVIDDEAYDDVTYVYSNYYKRKIGREIMIRVLPPEAKKPPVDPIQERLEAWFTRHHFNQVLDVERAGYQTVQELIEAHVSKMKFQLIGGPDQRWDDPLDVEILVPAFLSARPFGVAVDFFANITRLKLNFQIDPLAKQPVINKACLEPLRNLRCKNAIKIVIWKFFATHHAKNLFRLMDDLSEWYFGMIEEGFEIPIRLKMRKNGTSLKLDPLWGEYIEGYAEWRMTWPKNYKRLRIARKFFEELLWEQKTGLEKTRKKTAHGESKFWNKAP</sequence>
<reference evidence="1 2" key="1">
    <citation type="journal article" date="2018" name="Sci. Rep.">
        <title>Comparative genomics provides insights into the lifestyle and reveals functional heterogeneity of dark septate endophytic fungi.</title>
        <authorList>
            <person name="Knapp D.G."/>
            <person name="Nemeth J.B."/>
            <person name="Barry K."/>
            <person name="Hainaut M."/>
            <person name="Henrissat B."/>
            <person name="Johnson J."/>
            <person name="Kuo A."/>
            <person name="Lim J.H.P."/>
            <person name="Lipzen A."/>
            <person name="Nolan M."/>
            <person name="Ohm R.A."/>
            <person name="Tamas L."/>
            <person name="Grigoriev I.V."/>
            <person name="Spatafora J.W."/>
            <person name="Nagy L.G."/>
            <person name="Kovacs G.M."/>
        </authorList>
    </citation>
    <scope>NUCLEOTIDE SEQUENCE [LARGE SCALE GENOMIC DNA]</scope>
    <source>
        <strain evidence="1 2">DSE2036</strain>
    </source>
</reference>
<protein>
    <submittedName>
        <fullName evidence="1">Uncharacterized protein</fullName>
    </submittedName>
</protein>
<dbReference type="EMBL" id="KZ805340">
    <property type="protein sequence ID" value="PVI02686.1"/>
    <property type="molecule type" value="Genomic_DNA"/>
</dbReference>